<accession>A0ABN7W231</accession>
<protein>
    <submittedName>
        <fullName evidence="1">41386_t:CDS:1</fullName>
    </submittedName>
</protein>
<reference evidence="1 2" key="1">
    <citation type="submission" date="2021-06" db="EMBL/GenBank/DDBJ databases">
        <authorList>
            <person name="Kallberg Y."/>
            <person name="Tangrot J."/>
            <person name="Rosling A."/>
        </authorList>
    </citation>
    <scope>NUCLEOTIDE SEQUENCE [LARGE SCALE GENOMIC DNA]</scope>
    <source>
        <strain evidence="1 2">120-4 pot B 10/14</strain>
    </source>
</reference>
<comment type="caution">
    <text evidence="1">The sequence shown here is derived from an EMBL/GenBank/DDBJ whole genome shotgun (WGS) entry which is preliminary data.</text>
</comment>
<proteinExistence type="predicted"/>
<sequence>MIFSHTNALDDNCFIKVKDAFFLNSRSNYYKVQQQDNNAHIKIQSNVTVDKDPSNSKCLYSKAVWDYNSSTKSQSSKIEHNWINIVKRRVAEAQREKRTDDFNIEEWGYNKIIAAFDNEQTLIDLIRHKIQYHNISYLMPKAN</sequence>
<dbReference type="Proteomes" id="UP000789901">
    <property type="component" value="Unassembled WGS sequence"/>
</dbReference>
<organism evidence="1 2">
    <name type="scientific">Gigaspora margarita</name>
    <dbReference type="NCBI Taxonomy" id="4874"/>
    <lineage>
        <taxon>Eukaryota</taxon>
        <taxon>Fungi</taxon>
        <taxon>Fungi incertae sedis</taxon>
        <taxon>Mucoromycota</taxon>
        <taxon>Glomeromycotina</taxon>
        <taxon>Glomeromycetes</taxon>
        <taxon>Diversisporales</taxon>
        <taxon>Gigasporaceae</taxon>
        <taxon>Gigaspora</taxon>
    </lineage>
</organism>
<dbReference type="EMBL" id="CAJVQB010028715">
    <property type="protein sequence ID" value="CAG8812914.1"/>
    <property type="molecule type" value="Genomic_DNA"/>
</dbReference>
<keyword evidence="2" id="KW-1185">Reference proteome</keyword>
<evidence type="ECO:0000313" key="2">
    <source>
        <dbReference type="Proteomes" id="UP000789901"/>
    </source>
</evidence>
<name>A0ABN7W231_GIGMA</name>
<evidence type="ECO:0000313" key="1">
    <source>
        <dbReference type="EMBL" id="CAG8812914.1"/>
    </source>
</evidence>
<feature type="non-terminal residue" evidence="1">
    <location>
        <position position="143"/>
    </location>
</feature>
<gene>
    <name evidence="1" type="ORF">GMARGA_LOCUS25664</name>
</gene>